<gene>
    <name evidence="2" type="ORF">CA267_008250</name>
</gene>
<dbReference type="AlphaFoldDB" id="A0A6M4MD51"/>
<keyword evidence="1" id="KW-0732">Signal</keyword>
<keyword evidence="3" id="KW-1185">Reference proteome</keyword>
<dbReference type="Proteomes" id="UP000219285">
    <property type="component" value="Chromosome"/>
</dbReference>
<dbReference type="EMBL" id="CP052766">
    <property type="protein sequence ID" value="QJR80768.1"/>
    <property type="molecule type" value="Genomic_DNA"/>
</dbReference>
<name>A0A6M4MD51_9ALTE</name>
<proteinExistence type="predicted"/>
<evidence type="ECO:0000313" key="2">
    <source>
        <dbReference type="EMBL" id="QJR80768.1"/>
    </source>
</evidence>
<protein>
    <submittedName>
        <fullName evidence="2">VCBS repeat-containing protein</fullName>
    </submittedName>
</protein>
<dbReference type="Pfam" id="PF13517">
    <property type="entry name" value="FG-GAP_3"/>
    <property type="match status" value="1"/>
</dbReference>
<reference evidence="2 3" key="2">
    <citation type="submission" date="2020-04" db="EMBL/GenBank/DDBJ databases">
        <title>Complete genome sequence of Alteromonas pelagimontana 5.12T.</title>
        <authorList>
            <person name="Sinha R.K."/>
            <person name="Krishnan K.P."/>
            <person name="Kurian J.P."/>
        </authorList>
    </citation>
    <scope>NUCLEOTIDE SEQUENCE [LARGE SCALE GENOMIC DNA]</scope>
    <source>
        <strain evidence="2 3">5.12</strain>
    </source>
</reference>
<dbReference type="RefSeq" id="WP_075607932.1">
    <property type="nucleotide sequence ID" value="NZ_CP052766.1"/>
</dbReference>
<dbReference type="SUPFAM" id="SSF69318">
    <property type="entry name" value="Integrin alpha N-terminal domain"/>
    <property type="match status" value="1"/>
</dbReference>
<dbReference type="OrthoDB" id="5906076at2"/>
<dbReference type="InterPro" id="IPR013517">
    <property type="entry name" value="FG-GAP"/>
</dbReference>
<sequence>MYVADTDGDGEKDSGKVIDLYEFISTPVTDLALLPLSDISSQPQAESLNVITEKPVVSSDIVVEPGIYYDNETPQEQLTVSYNWYINNVLVEGLDGNTLPAFSAAPEDTVEVSMVVSDESHSVESYRHYIWIEDTPAVLTASSVPESISAGDTVTFSVVLTDADINGDDNLAKLTHAPEGASMADDGTVTWQVPKSLLFNQQSYSFGFSNRLNPNHHIEQTFSLVATAQQPMPLFRSGIEVPKYNQSQWIADFDGDGNNELLGTDSYQRIFLLELVEGKYQQKWAYPYVLNEEEIVRQVLPADIDKDGAPEILILTDHGMWLIEDINKPARKIYETEAYMYSAIIADTDGDGTDEIIYRTSDSEYSSDTAQVTVAELNDDLTEIFTFYTDAISDMAVGNVDSDANQELVLNNGIVYDLTTGANEWYLGTGFGSSFVTVGDMNGDGIDESLA</sequence>
<dbReference type="KEGG" id="apel:CA267_008250"/>
<evidence type="ECO:0000313" key="3">
    <source>
        <dbReference type="Proteomes" id="UP000219285"/>
    </source>
</evidence>
<accession>A0A6M4MD51</accession>
<evidence type="ECO:0000256" key="1">
    <source>
        <dbReference type="ARBA" id="ARBA00022729"/>
    </source>
</evidence>
<organism evidence="2 3">
    <name type="scientific">Alteromonas pelagimontana</name>
    <dbReference type="NCBI Taxonomy" id="1858656"/>
    <lineage>
        <taxon>Bacteria</taxon>
        <taxon>Pseudomonadati</taxon>
        <taxon>Pseudomonadota</taxon>
        <taxon>Gammaproteobacteria</taxon>
        <taxon>Alteromonadales</taxon>
        <taxon>Alteromonadaceae</taxon>
        <taxon>Alteromonas/Salinimonas group</taxon>
        <taxon>Alteromonas</taxon>
    </lineage>
</organism>
<dbReference type="InterPro" id="IPR028994">
    <property type="entry name" value="Integrin_alpha_N"/>
</dbReference>
<reference evidence="3" key="1">
    <citation type="submission" date="2014-12" db="EMBL/GenBank/DDBJ databases">
        <title>Complete genome sequence of a multi-drug resistant Klebsiella pneumoniae.</title>
        <authorList>
            <person name="Hua X."/>
            <person name="Chen Q."/>
            <person name="Li X."/>
            <person name="Feng Y."/>
            <person name="Ruan Z."/>
            <person name="Yu Y."/>
        </authorList>
    </citation>
    <scope>NUCLEOTIDE SEQUENCE [LARGE SCALE GENOMIC DNA]</scope>
    <source>
        <strain evidence="3">5.12</strain>
    </source>
</reference>